<feature type="region of interest" description="Disordered" evidence="2">
    <location>
        <begin position="465"/>
        <end position="486"/>
    </location>
</feature>
<feature type="region of interest" description="Disordered" evidence="2">
    <location>
        <begin position="33"/>
        <end position="96"/>
    </location>
</feature>
<dbReference type="Proteomes" id="UP001652661">
    <property type="component" value="Chromosome 2L"/>
</dbReference>
<feature type="compositionally biased region" description="Low complexity" evidence="2">
    <location>
        <begin position="624"/>
        <end position="651"/>
    </location>
</feature>
<dbReference type="Gene3D" id="2.40.70.10">
    <property type="entry name" value="Acid Proteases"/>
    <property type="match status" value="1"/>
</dbReference>
<protein>
    <recommendedName>
        <fullName evidence="3">Peptidase A2 domain-containing protein</fullName>
    </recommendedName>
</protein>
<keyword evidence="1" id="KW-0378">Hydrolase</keyword>
<feature type="region of interest" description="Disordered" evidence="2">
    <location>
        <begin position="619"/>
        <end position="683"/>
    </location>
</feature>
<evidence type="ECO:0000256" key="1">
    <source>
        <dbReference type="ARBA" id="ARBA00022801"/>
    </source>
</evidence>
<dbReference type="InterPro" id="IPR005162">
    <property type="entry name" value="Retrotrans_gag_dom"/>
</dbReference>
<dbReference type="InterPro" id="IPR001969">
    <property type="entry name" value="Aspartic_peptidase_AS"/>
</dbReference>
<dbReference type="RefSeq" id="XP_041631689.1">
    <property type="nucleotide sequence ID" value="XM_041775755.2"/>
</dbReference>
<gene>
    <name evidence="5" type="primary">LOC121502366</name>
</gene>
<dbReference type="CDD" id="cd00303">
    <property type="entry name" value="retropepsin_like"/>
    <property type="match status" value="1"/>
</dbReference>
<feature type="compositionally biased region" description="Basic and acidic residues" evidence="2">
    <location>
        <begin position="520"/>
        <end position="573"/>
    </location>
</feature>
<dbReference type="PANTHER" id="PTHR33223:SF6">
    <property type="entry name" value="CCHC-TYPE DOMAIN-CONTAINING PROTEIN"/>
    <property type="match status" value="1"/>
</dbReference>
<name>A0ABM3C666_DROKI</name>
<feature type="compositionally biased region" description="Polar residues" evidence="2">
    <location>
        <begin position="652"/>
        <end position="661"/>
    </location>
</feature>
<proteinExistence type="predicted"/>
<keyword evidence="4" id="KW-1185">Reference proteome</keyword>
<evidence type="ECO:0000313" key="5">
    <source>
        <dbReference type="RefSeq" id="XP_041631689.1"/>
    </source>
</evidence>
<sequence length="757" mass="85314">MRSDSNSPYKRYKRDRSPAKDIIPEIVVFGEEEQRQQLAGSTVRYRRDRSPAEIRPKISGVGEEEQSREEEPTTRAKARIRAAKKEKNSKREGERNRKVEWRMETEVVDRVRSWGIRYQGTTNPLEFLSKMEQWASGYGIQENQLIQTMPYILEGAAEDWWNTTPTKISTWKQLTAELLEYFLPPRYEKRLETQITQLKQRESEPVREYAMGLRKLMRFTKLSEEEKLDRIFTNCRSKIKLYTRRSGFRSLTEFLKLAEEVEEIEAAENQRRHNQPTQQQIRPEICMRCGTQMRQSTKVILLGLWKERHQNNGVLQSGTGKRRRPEQIKLAAQAARLEPAPGKQLSCDGYQIIARIGIGKRTAKGVVDTGASRSVISMNRYQNLRKQGSWSGTRAEMIMANGSCQRTVGMFTADIRFGGQTFSLTFLILKKVAGGILLGMDFLAGAHSLLRCGKLELEIITTAGDRESEEDHAARGTKNERQEPSEAKIQAFLDSQRIENASISEQRAEISTSPRKHHSVGKDGKGNRGDGNGWRHEEKDGTGENGHCDDAGREAGDACREETDRTHAADTRNGHRGSPAVSSIDITPPVTDTCGTTIVRSRQSAQASVIAHADDTKTAIGLGQPSSPAVTTTQQPPTSASSSSLPAVTTTQQPSTSVRIRQQSETRQRMRPHPQGRPATSPARDIIEIHSDEVNNWGWRIPAGAHFSAEAVEEIRRRLAQKKYGRQQAWVMQDGTATWRVVVSRANKVTLMEHSAS</sequence>
<feature type="region of interest" description="Disordered" evidence="2">
    <location>
        <begin position="505"/>
        <end position="589"/>
    </location>
</feature>
<feature type="domain" description="Peptidase A2" evidence="3">
    <location>
        <begin position="363"/>
        <end position="442"/>
    </location>
</feature>
<reference evidence="4" key="1">
    <citation type="submission" date="2025-05" db="UniProtKB">
        <authorList>
            <consortium name="RefSeq"/>
        </authorList>
    </citation>
    <scope>NUCLEOTIDE SEQUENCE [LARGE SCALE GENOMIC DNA]</scope>
    <source>
        <strain evidence="4">14028-0561.14</strain>
    </source>
</reference>
<evidence type="ECO:0000256" key="2">
    <source>
        <dbReference type="SAM" id="MobiDB-lite"/>
    </source>
</evidence>
<dbReference type="InterPro" id="IPR021109">
    <property type="entry name" value="Peptidase_aspartic_dom_sf"/>
</dbReference>
<dbReference type="Pfam" id="PF13975">
    <property type="entry name" value="gag-asp_proteas"/>
    <property type="match status" value="1"/>
</dbReference>
<evidence type="ECO:0000313" key="4">
    <source>
        <dbReference type="Proteomes" id="UP001652661"/>
    </source>
</evidence>
<dbReference type="PANTHER" id="PTHR33223">
    <property type="entry name" value="CCHC-TYPE DOMAIN-CONTAINING PROTEIN"/>
    <property type="match status" value="1"/>
</dbReference>
<feature type="compositionally biased region" description="Basic and acidic residues" evidence="2">
    <location>
        <begin position="83"/>
        <end position="96"/>
    </location>
</feature>
<organism evidence="4 5">
    <name type="scientific">Drosophila kikkawai</name>
    <name type="common">Fruit fly</name>
    <dbReference type="NCBI Taxonomy" id="30033"/>
    <lineage>
        <taxon>Eukaryota</taxon>
        <taxon>Metazoa</taxon>
        <taxon>Ecdysozoa</taxon>
        <taxon>Arthropoda</taxon>
        <taxon>Hexapoda</taxon>
        <taxon>Insecta</taxon>
        <taxon>Pterygota</taxon>
        <taxon>Neoptera</taxon>
        <taxon>Endopterygota</taxon>
        <taxon>Diptera</taxon>
        <taxon>Brachycera</taxon>
        <taxon>Muscomorpha</taxon>
        <taxon>Ephydroidea</taxon>
        <taxon>Drosophilidae</taxon>
        <taxon>Drosophila</taxon>
        <taxon>Sophophora</taxon>
    </lineage>
</organism>
<dbReference type="PROSITE" id="PS50175">
    <property type="entry name" value="ASP_PROT_RETROV"/>
    <property type="match status" value="1"/>
</dbReference>
<dbReference type="PROSITE" id="PS00141">
    <property type="entry name" value="ASP_PROTEASE"/>
    <property type="match status" value="1"/>
</dbReference>
<evidence type="ECO:0000259" key="3">
    <source>
        <dbReference type="PROSITE" id="PS50175"/>
    </source>
</evidence>
<dbReference type="InterPro" id="IPR001995">
    <property type="entry name" value="Peptidase_A2_cat"/>
</dbReference>
<dbReference type="SUPFAM" id="SSF50630">
    <property type="entry name" value="Acid proteases"/>
    <property type="match status" value="1"/>
</dbReference>
<accession>A0ABM3C666</accession>
<dbReference type="Pfam" id="PF03732">
    <property type="entry name" value="Retrotrans_gag"/>
    <property type="match status" value="1"/>
</dbReference>
<feature type="region of interest" description="Disordered" evidence="2">
    <location>
        <begin position="1"/>
        <end position="21"/>
    </location>
</feature>
<dbReference type="GeneID" id="121502366"/>
<reference evidence="5" key="2">
    <citation type="submission" date="2025-08" db="UniProtKB">
        <authorList>
            <consortium name="RefSeq"/>
        </authorList>
    </citation>
    <scope>IDENTIFICATION</scope>
    <source>
        <strain evidence="5">14028-0561.14</strain>
        <tissue evidence="5">Whole fly</tissue>
    </source>
</reference>